<feature type="chain" id="PRO_5044849037" description="Ig-like domain-containing protein" evidence="9">
    <location>
        <begin position="23"/>
        <end position="1341"/>
    </location>
</feature>
<evidence type="ECO:0000256" key="3">
    <source>
        <dbReference type="ARBA" id="ARBA00023136"/>
    </source>
</evidence>
<dbReference type="PROSITE" id="PS50835">
    <property type="entry name" value="IG_LIKE"/>
    <property type="match status" value="6"/>
</dbReference>
<evidence type="ECO:0000256" key="2">
    <source>
        <dbReference type="ARBA" id="ARBA00022737"/>
    </source>
</evidence>
<proteinExistence type="predicted"/>
<keyword evidence="4" id="KW-1015">Disulfide bond</keyword>
<dbReference type="Pfam" id="PF08205">
    <property type="entry name" value="C2-set_2"/>
    <property type="match status" value="1"/>
</dbReference>
<feature type="signal peptide" evidence="9">
    <location>
        <begin position="1"/>
        <end position="22"/>
    </location>
</feature>
<organism evidence="11 12">
    <name type="scientific">Heterodera schachtii</name>
    <name type="common">Sugarbeet cyst nematode worm</name>
    <name type="synonym">Tylenchus schachtii</name>
    <dbReference type="NCBI Taxonomy" id="97005"/>
    <lineage>
        <taxon>Eukaryota</taxon>
        <taxon>Metazoa</taxon>
        <taxon>Ecdysozoa</taxon>
        <taxon>Nematoda</taxon>
        <taxon>Chromadorea</taxon>
        <taxon>Rhabditida</taxon>
        <taxon>Tylenchina</taxon>
        <taxon>Tylenchomorpha</taxon>
        <taxon>Tylenchoidea</taxon>
        <taxon>Heteroderidae</taxon>
        <taxon>Heteroderinae</taxon>
        <taxon>Heterodera</taxon>
    </lineage>
</organism>
<keyword evidence="12" id="KW-1185">Reference proteome</keyword>
<dbReference type="InterPro" id="IPR007110">
    <property type="entry name" value="Ig-like_dom"/>
</dbReference>
<feature type="compositionally biased region" description="Low complexity" evidence="7">
    <location>
        <begin position="1310"/>
        <end position="1323"/>
    </location>
</feature>
<evidence type="ECO:0000256" key="6">
    <source>
        <dbReference type="ARBA" id="ARBA00023319"/>
    </source>
</evidence>
<dbReference type="CDD" id="cd00063">
    <property type="entry name" value="FN3"/>
    <property type="match status" value="1"/>
</dbReference>
<feature type="domain" description="Ig-like" evidence="10">
    <location>
        <begin position="54"/>
        <end position="162"/>
    </location>
</feature>
<evidence type="ECO:0000259" key="10">
    <source>
        <dbReference type="PROSITE" id="PS50835"/>
    </source>
</evidence>
<dbReference type="Pfam" id="PF13895">
    <property type="entry name" value="Ig_2"/>
    <property type="match status" value="1"/>
</dbReference>
<dbReference type="SUPFAM" id="SSF49265">
    <property type="entry name" value="Fibronectin type III"/>
    <property type="match status" value="1"/>
</dbReference>
<evidence type="ECO:0000256" key="4">
    <source>
        <dbReference type="ARBA" id="ARBA00023157"/>
    </source>
</evidence>
<dbReference type="InterPro" id="IPR036116">
    <property type="entry name" value="FN3_sf"/>
</dbReference>
<dbReference type="Gene3D" id="2.60.40.10">
    <property type="entry name" value="Immunoglobulins"/>
    <property type="match status" value="8"/>
</dbReference>
<dbReference type="SMART" id="SM00408">
    <property type="entry name" value="IGc2"/>
    <property type="match status" value="6"/>
</dbReference>
<feature type="domain" description="Ig-like" evidence="10">
    <location>
        <begin position="487"/>
        <end position="575"/>
    </location>
</feature>
<dbReference type="EMBL" id="JBICCN010000330">
    <property type="protein sequence ID" value="KAL3076686.1"/>
    <property type="molecule type" value="Genomic_DNA"/>
</dbReference>
<dbReference type="PANTHER" id="PTHR11640">
    <property type="entry name" value="NEPHRIN"/>
    <property type="match status" value="1"/>
</dbReference>
<feature type="region of interest" description="Disordered" evidence="7">
    <location>
        <begin position="1182"/>
        <end position="1204"/>
    </location>
</feature>
<comment type="subcellular location">
    <subcellularLocation>
        <location evidence="1">Membrane</location>
        <topology evidence="1">Single-pass type I membrane protein</topology>
    </subcellularLocation>
</comment>
<feature type="domain" description="Ig-like" evidence="10">
    <location>
        <begin position="579"/>
        <end position="691"/>
    </location>
</feature>
<dbReference type="InterPro" id="IPR013162">
    <property type="entry name" value="CD80_C2-set"/>
</dbReference>
<evidence type="ECO:0000313" key="12">
    <source>
        <dbReference type="Proteomes" id="UP001620645"/>
    </source>
</evidence>
<protein>
    <recommendedName>
        <fullName evidence="10">Ig-like domain-containing protein</fullName>
    </recommendedName>
</protein>
<evidence type="ECO:0000256" key="1">
    <source>
        <dbReference type="ARBA" id="ARBA00004479"/>
    </source>
</evidence>
<dbReference type="InterPro" id="IPR003598">
    <property type="entry name" value="Ig_sub2"/>
</dbReference>
<dbReference type="InterPro" id="IPR003961">
    <property type="entry name" value="FN3_dom"/>
</dbReference>
<dbReference type="CDD" id="cd00096">
    <property type="entry name" value="Ig"/>
    <property type="match status" value="3"/>
</dbReference>
<dbReference type="Pfam" id="PF24665">
    <property type="entry name" value="DUF7652"/>
    <property type="match status" value="1"/>
</dbReference>
<keyword evidence="6" id="KW-0393">Immunoglobulin domain</keyword>
<dbReference type="GO" id="GO:0016020">
    <property type="term" value="C:membrane"/>
    <property type="evidence" value="ECO:0007669"/>
    <property type="project" value="UniProtKB-SubCell"/>
</dbReference>
<dbReference type="InterPro" id="IPR013783">
    <property type="entry name" value="Ig-like_fold"/>
</dbReference>
<dbReference type="SUPFAM" id="SSF48726">
    <property type="entry name" value="Immunoglobulin"/>
    <property type="match status" value="6"/>
</dbReference>
<keyword evidence="5" id="KW-0325">Glycoprotein</keyword>
<accession>A0ABD2IBN8</accession>
<dbReference type="Proteomes" id="UP001620645">
    <property type="component" value="Unassembled WGS sequence"/>
</dbReference>
<feature type="region of interest" description="Disordered" evidence="7">
    <location>
        <begin position="1235"/>
        <end position="1341"/>
    </location>
</feature>
<keyword evidence="2" id="KW-0677">Repeat</keyword>
<evidence type="ECO:0000256" key="9">
    <source>
        <dbReference type="SAM" id="SignalP"/>
    </source>
</evidence>
<gene>
    <name evidence="11" type="ORF">niasHS_013482</name>
</gene>
<feature type="domain" description="Ig-like" evidence="10">
    <location>
        <begin position="696"/>
        <end position="796"/>
    </location>
</feature>
<feature type="compositionally biased region" description="Basic and acidic residues" evidence="7">
    <location>
        <begin position="1282"/>
        <end position="1296"/>
    </location>
</feature>
<sequence length="1341" mass="145870">MCLLPIASLRFAFVGLLLMAQSIVPQSSLPSSSFSSTDSVPSDLIATFPLQTRPFLAEPNEEPYLVREGEKGPELNCSVLEQYRNRSRYEMEWTKIVGETPILVSRNERLFSPSGKDGYSLTDTAAQNGAYHLRLKSIQFARDNGRFFCALIDTETRQQMLSEPAHVIVLVPPQAPQITAQPTEAVREGEFVTVRCESQDGNPLPRFQWLFDNRTRVPDAWFHERHEGGGGSGTKPRAISTLQWHLTRSDNGAYLTCQTWNNALREGEVISAETNRLNVLYAPRVKVVPTVPELNIEEGELAELKCTADANPPATNFAWTHLPSGETHADREWRVHVRRAHAGEFRCTAVNSLDSASDRIRLNVLYGPTVRIRTVAGGASGGSVVSPAEGDRLVVDCEADANPKADAIAWSGPGGFQRNGSRLVIEAVNRAHSGNFTCTAWNTLALSSVSASLSKSPSSSVSSPNSAVVIRTGSARVLVDVRRRPGPATIIAKQTTLNVGETITLSCGTDGDAGSPPAHFRWAGPPTKGAYERKATEWNKAQLRLPDAQLAHNGIFRCVAHNELGQGEEATVRITVVEPARISRMPMPSKILNNGANDVTIECEARGFPRPSIRWLRDGVQLPIESFVHWTVTERMADASPDCPSDESCVRSLLSILRFAHPISWADKGNYSCLAHNSATSPPVSSQSLLSVIHQPIALNERFVDGLALTAAEIGTSARIVCRISARPEPKVTWSRDGTEIGTEFGGGDYKRHISRVKDAVDEFEAVLELREVSEQHFGVFTCEARNGVGAKAAVDIRLQAPSKMPKLANGRAFDQSMPLFVFPFFGRPQTPLQARLIQSGTTWFMVGWRPAFDGGDRQQFELEYRLVDPYNGKAGGDGQTDTFFFSAHNWTTMTFYGIDGDREFSTRPDTFLVHNLTQLRPQNGVWYRVRALNSRGVSDWTAIANGETADARESADIQAPEQAMYLEDEQKLVVQPLRYSLSHCLLVYVSSTSEDGLWRSLDCFPLAESDGILHGILAAEQFKVRYCMVNDLTKCSKGLKFAVEQRSSVLSLWMIVLIFCSVAFLSFFLLLTLLCCRRRVQQKINATVRRSATANGIIRPTKKKLNLNGGVVVDRIDITSPIAVGANGKHSAPNGSQTDSGVFTLGSTSAAAAANAVAANGLNGGKMGGILLGRNISPSGDGEWVDGTVPSSPPQQQHQLEPYDFSNDPFLQEFAAANALGGIVVVENALHQSSSTESSPSIGQQGQQGKPPNPYTKFFNHFPSSLIGNGERTAAANGRRLATDRPTADGEKGTSERGTGNSSNEQLISAGSSDSSASDSSSFRNGNAGGGVRVMREIIV</sequence>
<evidence type="ECO:0000256" key="8">
    <source>
        <dbReference type="SAM" id="Phobius"/>
    </source>
</evidence>
<evidence type="ECO:0000256" key="5">
    <source>
        <dbReference type="ARBA" id="ARBA00023180"/>
    </source>
</evidence>
<dbReference type="SMART" id="SM00409">
    <property type="entry name" value="IG"/>
    <property type="match status" value="7"/>
</dbReference>
<keyword evidence="3 8" id="KW-0472">Membrane</keyword>
<dbReference type="Pfam" id="PF07679">
    <property type="entry name" value="I-set"/>
    <property type="match status" value="1"/>
</dbReference>
<feature type="compositionally biased region" description="Polar residues" evidence="7">
    <location>
        <begin position="1297"/>
        <end position="1308"/>
    </location>
</feature>
<dbReference type="InterPro" id="IPR013098">
    <property type="entry name" value="Ig_I-set"/>
</dbReference>
<dbReference type="PANTHER" id="PTHR11640:SF31">
    <property type="entry name" value="IRREGULAR CHIASM C-ROUGHEST PROTEIN-RELATED"/>
    <property type="match status" value="1"/>
</dbReference>
<dbReference type="InterPro" id="IPR036179">
    <property type="entry name" value="Ig-like_dom_sf"/>
</dbReference>
<evidence type="ECO:0000256" key="7">
    <source>
        <dbReference type="SAM" id="MobiDB-lite"/>
    </source>
</evidence>
<dbReference type="Pfam" id="PF13927">
    <property type="entry name" value="Ig_3"/>
    <property type="match status" value="2"/>
</dbReference>
<keyword evidence="8" id="KW-1133">Transmembrane helix</keyword>
<dbReference type="InterPro" id="IPR056069">
    <property type="entry name" value="DUF7652"/>
</dbReference>
<keyword evidence="9" id="KW-0732">Signal</keyword>
<evidence type="ECO:0000313" key="11">
    <source>
        <dbReference type="EMBL" id="KAL3076686.1"/>
    </source>
</evidence>
<feature type="domain" description="Ig-like" evidence="10">
    <location>
        <begin position="176"/>
        <end position="271"/>
    </location>
</feature>
<reference evidence="11 12" key="1">
    <citation type="submission" date="2024-10" db="EMBL/GenBank/DDBJ databases">
        <authorList>
            <person name="Kim D."/>
        </authorList>
    </citation>
    <scope>NUCLEOTIDE SEQUENCE [LARGE SCALE GENOMIC DNA]</scope>
    <source>
        <strain evidence="11">Taebaek</strain>
    </source>
</reference>
<feature type="transmembrane region" description="Helical" evidence="8">
    <location>
        <begin position="1051"/>
        <end position="1075"/>
    </location>
</feature>
<comment type="caution">
    <text evidence="11">The sequence shown here is derived from an EMBL/GenBank/DDBJ whole genome shotgun (WGS) entry which is preliminary data.</text>
</comment>
<feature type="domain" description="Ig-like" evidence="10">
    <location>
        <begin position="283"/>
        <end position="454"/>
    </location>
</feature>
<dbReference type="InterPro" id="IPR051275">
    <property type="entry name" value="Cell_adhesion_signaling"/>
</dbReference>
<dbReference type="InterPro" id="IPR003599">
    <property type="entry name" value="Ig_sub"/>
</dbReference>
<keyword evidence="8" id="KW-0812">Transmembrane</keyword>
<name>A0ABD2IBN8_HETSC</name>